<sequence>MLDREHGQVWKMRDGADELGHHFIHFVYDSEEAERLELWGSPDGLAEAVICVRERYFELEEIR</sequence>
<gene>
    <name evidence="1" type="ORF">EVJ58_g10111</name>
</gene>
<reference evidence="1 2" key="1">
    <citation type="submission" date="2019-01" db="EMBL/GenBank/DDBJ databases">
        <title>Genome sequencing of the rare red list fungi Fomitopsis rosea.</title>
        <authorList>
            <person name="Buettner E."/>
            <person name="Kellner H."/>
        </authorList>
    </citation>
    <scope>NUCLEOTIDE SEQUENCE [LARGE SCALE GENOMIC DNA]</scope>
    <source>
        <strain evidence="1 2">DSM 105464</strain>
    </source>
</reference>
<evidence type="ECO:0000313" key="1">
    <source>
        <dbReference type="EMBL" id="TFY52270.1"/>
    </source>
</evidence>
<name>A0A4Y9XQ57_9APHY</name>
<dbReference type="EMBL" id="SEKV01001008">
    <property type="protein sequence ID" value="TFY52270.1"/>
    <property type="molecule type" value="Genomic_DNA"/>
</dbReference>
<comment type="caution">
    <text evidence="1">The sequence shown here is derived from an EMBL/GenBank/DDBJ whole genome shotgun (WGS) entry which is preliminary data.</text>
</comment>
<protein>
    <submittedName>
        <fullName evidence="1">Uncharacterized protein</fullName>
    </submittedName>
</protein>
<accession>A0A4Y9XQ57</accession>
<organism evidence="1 2">
    <name type="scientific">Rhodofomes roseus</name>
    <dbReference type="NCBI Taxonomy" id="34475"/>
    <lineage>
        <taxon>Eukaryota</taxon>
        <taxon>Fungi</taxon>
        <taxon>Dikarya</taxon>
        <taxon>Basidiomycota</taxon>
        <taxon>Agaricomycotina</taxon>
        <taxon>Agaricomycetes</taxon>
        <taxon>Polyporales</taxon>
        <taxon>Rhodofomes</taxon>
    </lineage>
</organism>
<evidence type="ECO:0000313" key="2">
    <source>
        <dbReference type="Proteomes" id="UP000298390"/>
    </source>
</evidence>
<dbReference type="AlphaFoldDB" id="A0A4Y9XQ57"/>
<proteinExistence type="predicted"/>
<dbReference type="Proteomes" id="UP000298390">
    <property type="component" value="Unassembled WGS sequence"/>
</dbReference>